<keyword evidence="1" id="KW-0472">Membrane</keyword>
<evidence type="ECO:0000259" key="2">
    <source>
        <dbReference type="Pfam" id="PF00171"/>
    </source>
</evidence>
<dbReference type="InterPro" id="IPR016161">
    <property type="entry name" value="Ald_DH/histidinol_DH"/>
</dbReference>
<comment type="caution">
    <text evidence="3">The sequence shown here is derived from an EMBL/GenBank/DDBJ whole genome shotgun (WGS) entry which is preliminary data.</text>
</comment>
<organism evidence="3 4">
    <name type="scientific">Apatococcus fuscideae</name>
    <dbReference type="NCBI Taxonomy" id="2026836"/>
    <lineage>
        <taxon>Eukaryota</taxon>
        <taxon>Viridiplantae</taxon>
        <taxon>Chlorophyta</taxon>
        <taxon>core chlorophytes</taxon>
        <taxon>Trebouxiophyceae</taxon>
        <taxon>Chlorellales</taxon>
        <taxon>Chlorellaceae</taxon>
        <taxon>Apatococcus</taxon>
    </lineage>
</organism>
<dbReference type="EMBL" id="JALJOV010000048">
    <property type="protein sequence ID" value="KAK9868062.1"/>
    <property type="molecule type" value="Genomic_DNA"/>
</dbReference>
<dbReference type="InterPro" id="IPR016162">
    <property type="entry name" value="Ald_DH_N"/>
</dbReference>
<feature type="transmembrane region" description="Helical" evidence="1">
    <location>
        <begin position="544"/>
        <end position="568"/>
    </location>
</feature>
<reference evidence="3 4" key="1">
    <citation type="journal article" date="2024" name="Nat. Commun.">
        <title>Phylogenomics reveals the evolutionary origins of lichenization in chlorophyte algae.</title>
        <authorList>
            <person name="Puginier C."/>
            <person name="Libourel C."/>
            <person name="Otte J."/>
            <person name="Skaloud P."/>
            <person name="Haon M."/>
            <person name="Grisel S."/>
            <person name="Petersen M."/>
            <person name="Berrin J.G."/>
            <person name="Delaux P.M."/>
            <person name="Dal Grande F."/>
            <person name="Keller J."/>
        </authorList>
    </citation>
    <scope>NUCLEOTIDE SEQUENCE [LARGE SCALE GENOMIC DNA]</scope>
    <source>
        <strain evidence="3 4">SAG 2523</strain>
    </source>
</reference>
<dbReference type="InterPro" id="IPR015590">
    <property type="entry name" value="Aldehyde_DH_dom"/>
</dbReference>
<sequence length="570" mass="61155">MPKPPPSPVRLPQGTEPIPATPIDKIELILQKLHDRKAAWVQTSTQERAMLLRKTITTTVQVMKTAATVSTHAKGVYGGGIGEEYFAWTPIVTCLRELAEAMDCNGAPKPHSLTQRPNGQFVADVMPLGLEGIFFGGWKGEVWIQKGKPASQGAVYRNPPSSGHISLVLGAGNQAAVGATDILNEMFAKSAVVVCKMNPVNEYLGPYLRQAFAPLVDAGFMEIVYGGPTEGEMLCTHPLVSSIHLTGSAATYDAIVWGPNNPNKTGAPKNKKHVTAELGCVTPYLITPGQWSQSDIEYVASGIAGTLSHNAGHNCVKPELIITAKQWPQREAFVQALRKALAEAPCRAAYYPGSEKRAAAFCKSFGKVEALGNPNFAENCDEAKVQAMPFLFQAGLSPKEACLDVENWCGVLQEVAIPDCGSDPVAFLKQATLMANGSCWGTLSCSLYVPPDVQRAHADAVEGAVAGLKYGSVSVNCPSICGFPATRLSWGAFPGHTQQDIQTGNTVVHNTMLFDHVEKSVLRVPWRWHPTPYWLTKNRNLEGLALAAAPFFASPGFLTLVPAAIAALRC</sequence>
<proteinExistence type="predicted"/>
<dbReference type="InterPro" id="IPR016163">
    <property type="entry name" value="Ald_DH_C"/>
</dbReference>
<dbReference type="SUPFAM" id="SSF53720">
    <property type="entry name" value="ALDH-like"/>
    <property type="match status" value="1"/>
</dbReference>
<dbReference type="GO" id="GO:0016620">
    <property type="term" value="F:oxidoreductase activity, acting on the aldehyde or oxo group of donors, NAD or NADP as acceptor"/>
    <property type="evidence" value="ECO:0007669"/>
    <property type="project" value="InterPro"/>
</dbReference>
<feature type="domain" description="Aldehyde dehydrogenase" evidence="2">
    <location>
        <begin position="191"/>
        <end position="343"/>
    </location>
</feature>
<name>A0AAW1TDW7_9CHLO</name>
<evidence type="ECO:0000313" key="3">
    <source>
        <dbReference type="EMBL" id="KAK9868062.1"/>
    </source>
</evidence>
<dbReference type="AlphaFoldDB" id="A0AAW1TDW7"/>
<dbReference type="Pfam" id="PF00171">
    <property type="entry name" value="Aldedh"/>
    <property type="match status" value="1"/>
</dbReference>
<keyword evidence="1" id="KW-1133">Transmembrane helix</keyword>
<evidence type="ECO:0000256" key="1">
    <source>
        <dbReference type="SAM" id="Phobius"/>
    </source>
</evidence>
<dbReference type="Gene3D" id="3.40.309.10">
    <property type="entry name" value="Aldehyde Dehydrogenase, Chain A, domain 2"/>
    <property type="match status" value="1"/>
</dbReference>
<evidence type="ECO:0000313" key="4">
    <source>
        <dbReference type="Proteomes" id="UP001485043"/>
    </source>
</evidence>
<dbReference type="Proteomes" id="UP001485043">
    <property type="component" value="Unassembled WGS sequence"/>
</dbReference>
<protein>
    <recommendedName>
        <fullName evidence="2">Aldehyde dehydrogenase domain-containing protein</fullName>
    </recommendedName>
</protein>
<accession>A0AAW1TDW7</accession>
<gene>
    <name evidence="3" type="ORF">WJX84_011056</name>
</gene>
<keyword evidence="1" id="KW-0812">Transmembrane</keyword>
<keyword evidence="4" id="KW-1185">Reference proteome</keyword>
<dbReference type="Gene3D" id="3.40.605.10">
    <property type="entry name" value="Aldehyde Dehydrogenase, Chain A, domain 1"/>
    <property type="match status" value="1"/>
</dbReference>